<keyword evidence="2" id="KW-1185">Reference proteome</keyword>
<proteinExistence type="predicted"/>
<gene>
    <name evidence="1" type="ORF">BV22DRAFT_1033035</name>
</gene>
<comment type="caution">
    <text evidence="1">The sequence shown here is derived from an EMBL/GenBank/DDBJ whole genome shotgun (WGS) entry which is preliminary data.</text>
</comment>
<organism evidence="1 2">
    <name type="scientific">Leucogyrophana mollusca</name>
    <dbReference type="NCBI Taxonomy" id="85980"/>
    <lineage>
        <taxon>Eukaryota</taxon>
        <taxon>Fungi</taxon>
        <taxon>Dikarya</taxon>
        <taxon>Basidiomycota</taxon>
        <taxon>Agaricomycotina</taxon>
        <taxon>Agaricomycetes</taxon>
        <taxon>Agaricomycetidae</taxon>
        <taxon>Boletales</taxon>
        <taxon>Boletales incertae sedis</taxon>
        <taxon>Leucogyrophana</taxon>
    </lineage>
</organism>
<dbReference type="EMBL" id="MU266385">
    <property type="protein sequence ID" value="KAH7926318.1"/>
    <property type="molecule type" value="Genomic_DNA"/>
</dbReference>
<evidence type="ECO:0000313" key="2">
    <source>
        <dbReference type="Proteomes" id="UP000790709"/>
    </source>
</evidence>
<name>A0ACB8BP26_9AGAM</name>
<accession>A0ACB8BP26</accession>
<dbReference type="Proteomes" id="UP000790709">
    <property type="component" value="Unassembled WGS sequence"/>
</dbReference>
<reference evidence="1" key="1">
    <citation type="journal article" date="2021" name="New Phytol.">
        <title>Evolutionary innovations through gain and loss of genes in the ectomycorrhizal Boletales.</title>
        <authorList>
            <person name="Wu G."/>
            <person name="Miyauchi S."/>
            <person name="Morin E."/>
            <person name="Kuo A."/>
            <person name="Drula E."/>
            <person name="Varga T."/>
            <person name="Kohler A."/>
            <person name="Feng B."/>
            <person name="Cao Y."/>
            <person name="Lipzen A."/>
            <person name="Daum C."/>
            <person name="Hundley H."/>
            <person name="Pangilinan J."/>
            <person name="Johnson J."/>
            <person name="Barry K."/>
            <person name="LaButti K."/>
            <person name="Ng V."/>
            <person name="Ahrendt S."/>
            <person name="Min B."/>
            <person name="Choi I.G."/>
            <person name="Park H."/>
            <person name="Plett J.M."/>
            <person name="Magnuson J."/>
            <person name="Spatafora J.W."/>
            <person name="Nagy L.G."/>
            <person name="Henrissat B."/>
            <person name="Grigoriev I.V."/>
            <person name="Yang Z.L."/>
            <person name="Xu J."/>
            <person name="Martin F.M."/>
        </authorList>
    </citation>
    <scope>NUCLEOTIDE SEQUENCE</scope>
    <source>
        <strain evidence="1">KUC20120723A-06</strain>
    </source>
</reference>
<protein>
    <submittedName>
        <fullName evidence="1">Uncharacterized protein</fullName>
    </submittedName>
</protein>
<evidence type="ECO:0000313" key="1">
    <source>
        <dbReference type="EMBL" id="KAH7926318.1"/>
    </source>
</evidence>
<sequence>MPRKAKESASPKKFKQGTLTGYLQSSPHSSPAKQSSSQTKRRKRALTPSSSGNSSSDGGADSDVGAIHFESKVIVLSDEEQSPRRPKVKKRRKELDTASLSVASILDADSDSNKTLARSKSKKGKARRIVESEEDTRPRRSRFVKGVRPSSPEVDDIADDIDENHIIESRLRARGKETPYQKNLEKLKRRKRGQAESEPSDASESEGSNVTPFDGARPHRSEDDSSSGSEEPQSQDEESFIVEDDENGPQATQLPVAYSMSTHQDLTHQFKIICQLFVHMAVRPKFERRTFMEQMLRVEEYFSVPLQITRRKLSGIRDSMVTSSVWRPSFKKPLEIYPEFELVYLDFSVPQCDACHLGGRVSTLLGRVSGIPYNRLDFEPEDVSDEENSDSNSSDSDGESSSSVREFHLGRFCAARTRVFHAFNHWEYSLYKSLLNEIDAVRNKDKAFIKTAYFGGAKPPKDLKDPDKVMDWLDQRNVIEIEWQKIRVMMESAQNLGRGTEDATEF</sequence>